<keyword evidence="5" id="KW-1185">Reference proteome</keyword>
<dbReference type="STRING" id="471853.Bcav_2493"/>
<dbReference type="KEGG" id="bcv:Bcav_2493"/>
<feature type="compositionally biased region" description="Pro residues" evidence="1">
    <location>
        <begin position="101"/>
        <end position="116"/>
    </location>
</feature>
<proteinExistence type="predicted"/>
<dbReference type="InterPro" id="IPR012347">
    <property type="entry name" value="Ferritin-like"/>
</dbReference>
<feature type="chain" id="PRO_5039439902" description="DUF4439 domain-containing protein" evidence="2">
    <location>
        <begin position="28"/>
        <end position="331"/>
    </location>
</feature>
<evidence type="ECO:0000313" key="4">
    <source>
        <dbReference type="EMBL" id="ACQ80743.1"/>
    </source>
</evidence>
<dbReference type="EMBL" id="CP001618">
    <property type="protein sequence ID" value="ACQ80743.1"/>
    <property type="molecule type" value="Genomic_DNA"/>
</dbReference>
<organism evidence="4 5">
    <name type="scientific">Beutenbergia cavernae (strain ATCC BAA-8 / DSM 12333 / CCUG 43141 / JCM 11478 / NBRC 16432 / NCIMB 13614 / HKI 0122)</name>
    <dbReference type="NCBI Taxonomy" id="471853"/>
    <lineage>
        <taxon>Bacteria</taxon>
        <taxon>Bacillati</taxon>
        <taxon>Actinomycetota</taxon>
        <taxon>Actinomycetes</taxon>
        <taxon>Micrococcales</taxon>
        <taxon>Beutenbergiaceae</taxon>
        <taxon>Beutenbergia</taxon>
    </lineage>
</organism>
<dbReference type="Gene3D" id="1.20.1260.10">
    <property type="match status" value="1"/>
</dbReference>
<dbReference type="Pfam" id="PF14530">
    <property type="entry name" value="DUF4439"/>
    <property type="match status" value="1"/>
</dbReference>
<keyword evidence="2" id="KW-0732">Signal</keyword>
<dbReference type="PROSITE" id="PS51257">
    <property type="entry name" value="PROKAR_LIPOPROTEIN"/>
    <property type="match status" value="1"/>
</dbReference>
<feature type="domain" description="DUF4439" evidence="3">
    <location>
        <begin position="201"/>
        <end position="330"/>
    </location>
</feature>
<evidence type="ECO:0000313" key="5">
    <source>
        <dbReference type="Proteomes" id="UP000007962"/>
    </source>
</evidence>
<sequence length="331" mass="32891">MRVIRNLASARARAVVAVIGTSCLTLALGACGVRVDTPPPAIPSPGTEEVARQAAAETAGTIADLAAAVPDPDEALGLLLADVVAASAEHVEALGGVWEAPPRPTTSPASPEPTPTAPAGSSPEDVLAALVAGAEEARTQALAVDDGDLTTLLASILLWRTVAAHDVADLLGSDAAAELTGGLDRTSLGLTSFPGGTDLVRAVDAAAYAYEVLAARAEGDVVATWAGRGRELRDTAEAVALGSGLAGTAGDPREAAYDVAALAEVEPLAAVTAVENDLIMTWVAASSTVPEQGRTLALDAAVDAATTARTWLLAQGVTGLAGLGALPGLPA</sequence>
<dbReference type="RefSeq" id="WP_015882983.1">
    <property type="nucleotide sequence ID" value="NC_012669.1"/>
</dbReference>
<reference evidence="4 5" key="1">
    <citation type="journal article" date="2009" name="Stand. Genomic Sci.">
        <title>Complete genome sequence of Beutenbergia cavernae type strain (HKI 0122).</title>
        <authorList>
            <person name="Land M."/>
            <person name="Pukall R."/>
            <person name="Abt B."/>
            <person name="Goker M."/>
            <person name="Rohde M."/>
            <person name="Glavina Del Rio T."/>
            <person name="Tice H."/>
            <person name="Copeland A."/>
            <person name="Cheng J.F."/>
            <person name="Lucas S."/>
            <person name="Chen F."/>
            <person name="Nolan M."/>
            <person name="Bruce D."/>
            <person name="Goodwin L."/>
            <person name="Pitluck S."/>
            <person name="Ivanova N."/>
            <person name="Mavromatis K."/>
            <person name="Ovchinnikova G."/>
            <person name="Pati A."/>
            <person name="Chen A."/>
            <person name="Palaniappan K."/>
            <person name="Hauser L."/>
            <person name="Chang Y.J."/>
            <person name="Jefferies C.C."/>
            <person name="Saunders E."/>
            <person name="Brettin T."/>
            <person name="Detter J.C."/>
            <person name="Han C."/>
            <person name="Chain P."/>
            <person name="Bristow J."/>
            <person name="Eisen J.A."/>
            <person name="Markowitz V."/>
            <person name="Hugenholtz P."/>
            <person name="Kyrpides N.C."/>
            <person name="Klenk H.P."/>
            <person name="Lapidus A."/>
        </authorList>
    </citation>
    <scope>NUCLEOTIDE SEQUENCE [LARGE SCALE GENOMIC DNA]</scope>
    <source>
        <strain evidence="5">ATCC BAA-8 / DSM 12333 / NBRC 16432</strain>
    </source>
</reference>
<protein>
    <recommendedName>
        <fullName evidence="3">DUF4439 domain-containing protein</fullName>
    </recommendedName>
</protein>
<evidence type="ECO:0000259" key="3">
    <source>
        <dbReference type="Pfam" id="PF14530"/>
    </source>
</evidence>
<dbReference type="HOGENOM" id="CLU_719040_0_0_11"/>
<dbReference type="Proteomes" id="UP000007962">
    <property type="component" value="Chromosome"/>
</dbReference>
<feature type="region of interest" description="Disordered" evidence="1">
    <location>
        <begin position="95"/>
        <end position="123"/>
    </location>
</feature>
<feature type="signal peptide" evidence="2">
    <location>
        <begin position="1"/>
        <end position="27"/>
    </location>
</feature>
<dbReference type="InterPro" id="IPR029447">
    <property type="entry name" value="DUF4439"/>
</dbReference>
<name>C5BWS7_BEUC1</name>
<accession>C5BWS7</accession>
<dbReference type="AlphaFoldDB" id="C5BWS7"/>
<gene>
    <name evidence="4" type="ordered locus">Bcav_2493</name>
</gene>
<evidence type="ECO:0000256" key="1">
    <source>
        <dbReference type="SAM" id="MobiDB-lite"/>
    </source>
</evidence>
<evidence type="ECO:0000256" key="2">
    <source>
        <dbReference type="SAM" id="SignalP"/>
    </source>
</evidence>